<reference evidence="3 4" key="1">
    <citation type="submission" date="2023-11" db="EMBL/GenBank/DDBJ databases">
        <title>MicrobeMod: A computational toolkit for identifying prokaryotic methylation and restriction-modification with nanopore sequencing.</title>
        <authorList>
            <person name="Crits-Christoph A."/>
            <person name="Kang S.C."/>
            <person name="Lee H."/>
            <person name="Ostrov N."/>
        </authorList>
    </citation>
    <scope>NUCLEOTIDE SEQUENCE [LARGE SCALE GENOMIC DNA]</scope>
    <source>
        <strain evidence="3 4">ATCC 23090</strain>
    </source>
</reference>
<dbReference type="RefSeq" id="WP_072358766.1">
    <property type="nucleotide sequence ID" value="NZ_CP139972.1"/>
</dbReference>
<dbReference type="Proteomes" id="UP001326715">
    <property type="component" value="Chromosome"/>
</dbReference>
<feature type="chain" id="PRO_5047038816" evidence="2">
    <location>
        <begin position="21"/>
        <end position="171"/>
    </location>
</feature>
<feature type="compositionally biased region" description="Basic and acidic residues" evidence="1">
    <location>
        <begin position="154"/>
        <end position="171"/>
    </location>
</feature>
<sequence>MKKFMFLFVAVIGFTVISKAQVNISINIGAQPAWGPTGYDHVDYYYLPDIDCYYDVPNKVYVYPDGNNWVRVRQLPARYRNVDLYNAHKVVINGDNRPYQHADKYRQEYGGFKDRHDQTPIRDSKEEKYFESKGHPQHAQWEKDHQTHNKGGKKGGDNRNDRDDRPGPDRH</sequence>
<protein>
    <submittedName>
        <fullName evidence="3">Uncharacterized protein</fullName>
    </submittedName>
</protein>
<evidence type="ECO:0000313" key="3">
    <source>
        <dbReference type="EMBL" id="WQG87530.1"/>
    </source>
</evidence>
<keyword evidence="4" id="KW-1185">Reference proteome</keyword>
<feature type="compositionally biased region" description="Basic and acidic residues" evidence="1">
    <location>
        <begin position="109"/>
        <end position="147"/>
    </location>
</feature>
<organism evidence="3 4">
    <name type="scientific">Chitinophaga sancti</name>
    <dbReference type="NCBI Taxonomy" id="1004"/>
    <lineage>
        <taxon>Bacteria</taxon>
        <taxon>Pseudomonadati</taxon>
        <taxon>Bacteroidota</taxon>
        <taxon>Chitinophagia</taxon>
        <taxon>Chitinophagales</taxon>
        <taxon>Chitinophagaceae</taxon>
        <taxon>Chitinophaga</taxon>
    </lineage>
</organism>
<name>A0ABZ0XA93_9BACT</name>
<evidence type="ECO:0000313" key="4">
    <source>
        <dbReference type="Proteomes" id="UP001326715"/>
    </source>
</evidence>
<dbReference type="EMBL" id="CP140154">
    <property type="protein sequence ID" value="WQG87530.1"/>
    <property type="molecule type" value="Genomic_DNA"/>
</dbReference>
<evidence type="ECO:0000256" key="1">
    <source>
        <dbReference type="SAM" id="MobiDB-lite"/>
    </source>
</evidence>
<evidence type="ECO:0000256" key="2">
    <source>
        <dbReference type="SAM" id="SignalP"/>
    </source>
</evidence>
<feature type="region of interest" description="Disordered" evidence="1">
    <location>
        <begin position="109"/>
        <end position="171"/>
    </location>
</feature>
<accession>A0ABZ0XA93</accession>
<proteinExistence type="predicted"/>
<gene>
    <name evidence="3" type="ORF">SR876_21630</name>
</gene>
<feature type="signal peptide" evidence="2">
    <location>
        <begin position="1"/>
        <end position="20"/>
    </location>
</feature>
<keyword evidence="2" id="KW-0732">Signal</keyword>